<dbReference type="InterPro" id="IPR016181">
    <property type="entry name" value="Acyl_CoA_acyltransferase"/>
</dbReference>
<dbReference type="SUPFAM" id="SSF55729">
    <property type="entry name" value="Acyl-CoA N-acyltransferases (Nat)"/>
    <property type="match status" value="1"/>
</dbReference>
<dbReference type="InterPro" id="IPR000182">
    <property type="entry name" value="GNAT_dom"/>
</dbReference>
<evidence type="ECO:0000259" key="1">
    <source>
        <dbReference type="PROSITE" id="PS51186"/>
    </source>
</evidence>
<dbReference type="Proteomes" id="UP001465426">
    <property type="component" value="Unassembled WGS sequence"/>
</dbReference>
<name>A0ABV1F535_9BACI</name>
<keyword evidence="3" id="KW-1185">Reference proteome</keyword>
<evidence type="ECO:0000313" key="3">
    <source>
        <dbReference type="Proteomes" id="UP001465426"/>
    </source>
</evidence>
<dbReference type="EMBL" id="JBBMFN010000069">
    <property type="protein sequence ID" value="MEQ2467915.1"/>
    <property type="molecule type" value="Genomic_DNA"/>
</dbReference>
<gene>
    <name evidence="2" type="ORF">WMO63_19830</name>
</gene>
<accession>A0ABV1F535</accession>
<evidence type="ECO:0000313" key="2">
    <source>
        <dbReference type="EMBL" id="MEQ2467915.1"/>
    </source>
</evidence>
<dbReference type="RefSeq" id="WP_251627758.1">
    <property type="nucleotide sequence ID" value="NZ_JBBMFN010000069.1"/>
</dbReference>
<dbReference type="PROSITE" id="PS51186">
    <property type="entry name" value="GNAT"/>
    <property type="match status" value="1"/>
</dbReference>
<proteinExistence type="predicted"/>
<dbReference type="Pfam" id="PF00583">
    <property type="entry name" value="Acetyltransf_1"/>
    <property type="match status" value="1"/>
</dbReference>
<dbReference type="Gene3D" id="3.40.630.30">
    <property type="match status" value="1"/>
</dbReference>
<reference evidence="2 3" key="1">
    <citation type="submission" date="2024-03" db="EMBL/GenBank/DDBJ databases">
        <title>Human intestinal bacterial collection.</title>
        <authorList>
            <person name="Pauvert C."/>
            <person name="Hitch T.C.A."/>
            <person name="Clavel T."/>
        </authorList>
    </citation>
    <scope>NUCLEOTIDE SEQUENCE [LARGE SCALE GENOMIC DNA]</scope>
    <source>
        <strain evidence="2 3">CLA-SR-H024</strain>
    </source>
</reference>
<sequence>MTKISIEKPKKEHAEMIRKICSTGWRQTVEGKLSEECQNQTVDFWYKLNRIEKDIENGSYSYVALFDSEVVGVIGGGITGDNVSEVFVLYIDEKYRYQGIGRLLLEALTKDQVALGATRQWVSVQEGNHRGIPFYEARGYIFQEKKITVTETGEEQVSLRFARAIS</sequence>
<dbReference type="CDD" id="cd04301">
    <property type="entry name" value="NAT_SF"/>
    <property type="match status" value="1"/>
</dbReference>
<organism evidence="2 3">
    <name type="scientific">Niallia hominis</name>
    <dbReference type="NCBI Taxonomy" id="3133173"/>
    <lineage>
        <taxon>Bacteria</taxon>
        <taxon>Bacillati</taxon>
        <taxon>Bacillota</taxon>
        <taxon>Bacilli</taxon>
        <taxon>Bacillales</taxon>
        <taxon>Bacillaceae</taxon>
        <taxon>Niallia</taxon>
    </lineage>
</organism>
<feature type="domain" description="N-acetyltransferase" evidence="1">
    <location>
        <begin position="4"/>
        <end position="160"/>
    </location>
</feature>
<protein>
    <submittedName>
        <fullName evidence="2">GNAT family N-acetyltransferase</fullName>
    </submittedName>
</protein>
<comment type="caution">
    <text evidence="2">The sequence shown here is derived from an EMBL/GenBank/DDBJ whole genome shotgun (WGS) entry which is preliminary data.</text>
</comment>